<feature type="region of interest" description="Disordered" evidence="1">
    <location>
        <begin position="62"/>
        <end position="89"/>
    </location>
</feature>
<dbReference type="KEGG" id="buo:BRPE64_DCDS01850"/>
<evidence type="ECO:0000313" key="4">
    <source>
        <dbReference type="Proteomes" id="UP000013966"/>
    </source>
</evidence>
<proteinExistence type="predicted"/>
<keyword evidence="4" id="KW-1185">Reference proteome</keyword>
<keyword evidence="3" id="KW-0614">Plasmid</keyword>
<reference evidence="3 4" key="1">
    <citation type="journal article" date="2013" name="Genome Announc.">
        <title>Complete Genome Sequence of Burkholderia sp. Strain RPE64, Bacterial Symbiont of the Bean Bug Riptortus pedestris.</title>
        <authorList>
            <person name="Shibata T.F."/>
            <person name="Maeda T."/>
            <person name="Nikoh N."/>
            <person name="Yamaguchi K."/>
            <person name="Oshima K."/>
            <person name="Hattori M."/>
            <person name="Nishiyama T."/>
            <person name="Hasebe M."/>
            <person name="Fukatsu T."/>
            <person name="Kikuchi Y."/>
            <person name="Shigenobu S."/>
        </authorList>
    </citation>
    <scope>NUCLEOTIDE SEQUENCE [LARGE SCALE GENOMIC DNA]</scope>
    <source>
        <plasmid evidence="3 4">p1</plasmid>
    </source>
</reference>
<dbReference type="AlphaFoldDB" id="R4X347"/>
<organism evidence="3 4">
    <name type="scientific">Caballeronia insecticola</name>
    <dbReference type="NCBI Taxonomy" id="758793"/>
    <lineage>
        <taxon>Bacteria</taxon>
        <taxon>Pseudomonadati</taxon>
        <taxon>Pseudomonadota</taxon>
        <taxon>Betaproteobacteria</taxon>
        <taxon>Burkholderiales</taxon>
        <taxon>Burkholderiaceae</taxon>
        <taxon>Caballeronia</taxon>
    </lineage>
</organism>
<gene>
    <name evidence="3" type="ORF">BRPE64_DCDS01850</name>
</gene>
<protein>
    <submittedName>
        <fullName evidence="3">Uncharacterized protein</fullName>
    </submittedName>
</protein>
<dbReference type="EMBL" id="AP013061">
    <property type="protein sequence ID" value="BAN27121.1"/>
    <property type="molecule type" value="Genomic_DNA"/>
</dbReference>
<sequence>MKAKLTAILLAANAAWSAVPAVADDCSMAKMHCEGKVAPVSHSARATHAMSTTDKIDANTNAVGGSDAYKTQAGKREQRDSIDAWYRGG</sequence>
<evidence type="ECO:0000256" key="2">
    <source>
        <dbReference type="SAM" id="SignalP"/>
    </source>
</evidence>
<dbReference type="RefSeq" id="WP_016347830.1">
    <property type="nucleotide sequence ID" value="NC_021289.1"/>
</dbReference>
<feature type="signal peptide" evidence="2">
    <location>
        <begin position="1"/>
        <end position="23"/>
    </location>
</feature>
<dbReference type="HOGENOM" id="CLU_2421262_0_0_4"/>
<dbReference type="Proteomes" id="UP000013966">
    <property type="component" value="Plasmid p1"/>
</dbReference>
<dbReference type="PATRIC" id="fig|758793.3.peg.5337"/>
<keyword evidence="2" id="KW-0732">Signal</keyword>
<dbReference type="OrthoDB" id="9135697at2"/>
<evidence type="ECO:0000256" key="1">
    <source>
        <dbReference type="SAM" id="MobiDB-lite"/>
    </source>
</evidence>
<geneLocation type="plasmid" evidence="3 4">
    <name>p1</name>
</geneLocation>
<feature type="chain" id="PRO_5004381783" evidence="2">
    <location>
        <begin position="24"/>
        <end position="89"/>
    </location>
</feature>
<name>R4X347_9BURK</name>
<reference evidence="3 4" key="2">
    <citation type="journal article" date="2018" name="Int. J. Syst. Evol. Microbiol.">
        <title>Burkholderia insecticola sp. nov., a gut symbiotic bacterium of the bean bug Riptortus pedestris.</title>
        <authorList>
            <person name="Takeshita K."/>
            <person name="Tamaki H."/>
            <person name="Ohbayashi T."/>
            <person name="Meng X.-Y."/>
            <person name="Sone T."/>
            <person name="Mitani Y."/>
            <person name="Peeters C."/>
            <person name="Kikuchi Y."/>
            <person name="Vandamme P."/>
        </authorList>
    </citation>
    <scope>NUCLEOTIDE SEQUENCE [LARGE SCALE GENOMIC DNA]</scope>
    <source>
        <strain evidence="3">RPE64</strain>
        <plasmid evidence="3 4">p1</plasmid>
    </source>
</reference>
<accession>R4X347</accession>
<evidence type="ECO:0000313" key="3">
    <source>
        <dbReference type="EMBL" id="BAN27121.1"/>
    </source>
</evidence>